<accession>A0A9N9C2B2</accession>
<dbReference type="GO" id="GO:0016020">
    <property type="term" value="C:membrane"/>
    <property type="evidence" value="ECO:0007669"/>
    <property type="project" value="InterPro"/>
</dbReference>
<dbReference type="Gene3D" id="1.10.287.1260">
    <property type="match status" value="1"/>
</dbReference>
<evidence type="ECO:0000313" key="4">
    <source>
        <dbReference type="Proteomes" id="UP000789508"/>
    </source>
</evidence>
<feature type="transmembrane region" description="Helical" evidence="1">
    <location>
        <begin position="12"/>
        <end position="33"/>
    </location>
</feature>
<feature type="transmembrane region" description="Helical" evidence="1">
    <location>
        <begin position="100"/>
        <end position="117"/>
    </location>
</feature>
<reference evidence="3" key="1">
    <citation type="submission" date="2021-06" db="EMBL/GenBank/DDBJ databases">
        <authorList>
            <person name="Kallberg Y."/>
            <person name="Tangrot J."/>
            <person name="Rosling A."/>
        </authorList>
    </citation>
    <scope>NUCLEOTIDE SEQUENCE</scope>
    <source>
        <strain evidence="3">FL130A</strain>
    </source>
</reference>
<gene>
    <name evidence="3" type="ORF">ALEPTO_LOCUS7454</name>
</gene>
<name>A0A9N9C2B2_9GLOM</name>
<evidence type="ECO:0000256" key="1">
    <source>
        <dbReference type="SAM" id="Phobius"/>
    </source>
</evidence>
<protein>
    <submittedName>
        <fullName evidence="3">3851_t:CDS:1</fullName>
    </submittedName>
</protein>
<feature type="domain" description="Mechanosensitive ion channel MscS" evidence="2">
    <location>
        <begin position="140"/>
        <end position="182"/>
    </location>
</feature>
<dbReference type="OrthoDB" id="2114051at2759"/>
<dbReference type="AlphaFoldDB" id="A0A9N9C2B2"/>
<dbReference type="InterPro" id="IPR006685">
    <property type="entry name" value="MscS_channel_2nd"/>
</dbReference>
<keyword evidence="1" id="KW-0812">Transmembrane</keyword>
<dbReference type="EMBL" id="CAJVPS010003246">
    <property type="protein sequence ID" value="CAG8585261.1"/>
    <property type="molecule type" value="Genomic_DNA"/>
</dbReference>
<dbReference type="GO" id="GO:0055085">
    <property type="term" value="P:transmembrane transport"/>
    <property type="evidence" value="ECO:0007669"/>
    <property type="project" value="InterPro"/>
</dbReference>
<organism evidence="3 4">
    <name type="scientific">Ambispora leptoticha</name>
    <dbReference type="NCBI Taxonomy" id="144679"/>
    <lineage>
        <taxon>Eukaryota</taxon>
        <taxon>Fungi</taxon>
        <taxon>Fungi incertae sedis</taxon>
        <taxon>Mucoromycota</taxon>
        <taxon>Glomeromycotina</taxon>
        <taxon>Glomeromycetes</taxon>
        <taxon>Archaeosporales</taxon>
        <taxon>Ambisporaceae</taxon>
        <taxon>Ambispora</taxon>
    </lineage>
</organism>
<sequence>MSHFQFDNELVTLCYLPTLILFPVGSILLTFQFVTNVDPSVLDPINHTFLLLFIGSITWTAINVVKAGSRALARNPNFKKGEHDVHARKLGTQLVVTTRVLYGLIFVIGSSGIVFTFPNAREFGAALLASASVVSLFLGFDNQTGTVTEIQAQYIVIKTGDERHLIIPLTRVIGGTFENLSRNGENITVTFDLFVDYGVPLEDLRKQFHEYLQASEHWDHRNGSLDISDAKETFLQLSASMTAITFAEGNKLKKEIREKIAKYLPHQRIQTIPARNGRESMDRVIAKMSDPRLGN</sequence>
<keyword evidence="1" id="KW-1133">Transmembrane helix</keyword>
<comment type="caution">
    <text evidence="3">The sequence shown here is derived from an EMBL/GenBank/DDBJ whole genome shotgun (WGS) entry which is preliminary data.</text>
</comment>
<evidence type="ECO:0000259" key="2">
    <source>
        <dbReference type="Pfam" id="PF00924"/>
    </source>
</evidence>
<dbReference type="Pfam" id="PF00924">
    <property type="entry name" value="MS_channel_2nd"/>
    <property type="match status" value="1"/>
</dbReference>
<keyword evidence="4" id="KW-1185">Reference proteome</keyword>
<keyword evidence="1" id="KW-0472">Membrane</keyword>
<evidence type="ECO:0000313" key="3">
    <source>
        <dbReference type="EMBL" id="CAG8585261.1"/>
    </source>
</evidence>
<proteinExistence type="predicted"/>
<feature type="transmembrane region" description="Helical" evidence="1">
    <location>
        <begin position="45"/>
        <end position="65"/>
    </location>
</feature>
<dbReference type="Proteomes" id="UP000789508">
    <property type="component" value="Unassembled WGS sequence"/>
</dbReference>